<dbReference type="Proteomes" id="UP001152607">
    <property type="component" value="Unassembled WGS sequence"/>
</dbReference>
<accession>A0A9W4XJY5</accession>
<feature type="compositionally biased region" description="Low complexity" evidence="1">
    <location>
        <begin position="113"/>
        <end position="125"/>
    </location>
</feature>
<organism evidence="2 3">
    <name type="scientific">Periconia digitata</name>
    <dbReference type="NCBI Taxonomy" id="1303443"/>
    <lineage>
        <taxon>Eukaryota</taxon>
        <taxon>Fungi</taxon>
        <taxon>Dikarya</taxon>
        <taxon>Ascomycota</taxon>
        <taxon>Pezizomycotina</taxon>
        <taxon>Dothideomycetes</taxon>
        <taxon>Pleosporomycetidae</taxon>
        <taxon>Pleosporales</taxon>
        <taxon>Massarineae</taxon>
        <taxon>Periconiaceae</taxon>
        <taxon>Periconia</taxon>
    </lineage>
</organism>
<feature type="region of interest" description="Disordered" evidence="1">
    <location>
        <begin position="87"/>
        <end position="135"/>
    </location>
</feature>
<sequence>MLNNTTPIINLHQKKRLKVLYKVYCPSIALSVCVCSFSWINESNHEAFVRQHQKRPTGPTTTTIIITITHPQKVIIASSPPIRFHSIDPTCQEKNNNKKNKEEISIIPNQATGASSAGPSSLSLPFPIQREATPL</sequence>
<feature type="compositionally biased region" description="Basic and acidic residues" evidence="1">
    <location>
        <begin position="95"/>
        <end position="104"/>
    </location>
</feature>
<evidence type="ECO:0000313" key="2">
    <source>
        <dbReference type="EMBL" id="CAI6334714.1"/>
    </source>
</evidence>
<evidence type="ECO:0000256" key="1">
    <source>
        <dbReference type="SAM" id="MobiDB-lite"/>
    </source>
</evidence>
<comment type="caution">
    <text evidence="2">The sequence shown here is derived from an EMBL/GenBank/DDBJ whole genome shotgun (WGS) entry which is preliminary data.</text>
</comment>
<gene>
    <name evidence="2" type="ORF">PDIGIT_LOCUS7780</name>
</gene>
<proteinExistence type="predicted"/>
<protein>
    <submittedName>
        <fullName evidence="2">Uncharacterized protein</fullName>
    </submittedName>
</protein>
<reference evidence="2" key="1">
    <citation type="submission" date="2023-01" db="EMBL/GenBank/DDBJ databases">
        <authorList>
            <person name="Van Ghelder C."/>
            <person name="Rancurel C."/>
        </authorList>
    </citation>
    <scope>NUCLEOTIDE SEQUENCE</scope>
    <source>
        <strain evidence="2">CNCM I-4278</strain>
    </source>
</reference>
<keyword evidence="3" id="KW-1185">Reference proteome</keyword>
<dbReference type="AlphaFoldDB" id="A0A9W4XJY5"/>
<evidence type="ECO:0000313" key="3">
    <source>
        <dbReference type="Proteomes" id="UP001152607"/>
    </source>
</evidence>
<name>A0A9W4XJY5_9PLEO</name>
<dbReference type="EMBL" id="CAOQHR010000005">
    <property type="protein sequence ID" value="CAI6334714.1"/>
    <property type="molecule type" value="Genomic_DNA"/>
</dbReference>